<sequence length="183" mass="20204">MILNRTLSFRQHGLIAIAGVIICSSFTFAKSAVTPINVQAALIKNFTHLINWPKSHEWVSGSQFKICIYKSSDLLPQLEDIFSGKTIKGKTTTITNIDSPDLSDCDLAYIGEFSDDSIQPLLENAQALGVLTISSNTGFGEKGIHINFFERGENIAFELNKQTLDSAGFEVSPQLFRYAKIVK</sequence>
<evidence type="ECO:0000313" key="1">
    <source>
        <dbReference type="EMBL" id="UZE95033.1"/>
    </source>
</evidence>
<organism evidence="1 2">
    <name type="scientific">Alkalimarinus alittae</name>
    <dbReference type="NCBI Taxonomy" id="2961619"/>
    <lineage>
        <taxon>Bacteria</taxon>
        <taxon>Pseudomonadati</taxon>
        <taxon>Pseudomonadota</taxon>
        <taxon>Gammaproteobacteria</taxon>
        <taxon>Alteromonadales</taxon>
        <taxon>Alteromonadaceae</taxon>
        <taxon>Alkalimarinus</taxon>
    </lineage>
</organism>
<accession>A0ABY6MYY2</accession>
<dbReference type="RefSeq" id="WP_265046525.1">
    <property type="nucleotide sequence ID" value="NZ_CP100390.1"/>
</dbReference>
<keyword evidence="2" id="KW-1185">Reference proteome</keyword>
<name>A0ABY6MYY2_9ALTE</name>
<evidence type="ECO:0000313" key="2">
    <source>
        <dbReference type="Proteomes" id="UP001163739"/>
    </source>
</evidence>
<reference evidence="1" key="1">
    <citation type="submission" date="2022-06" db="EMBL/GenBank/DDBJ databases">
        <title>Alkalimarinus sp. nov., isolated from gut of a Alitta virens.</title>
        <authorList>
            <person name="Yang A.I."/>
            <person name="Shin N.-R."/>
        </authorList>
    </citation>
    <scope>NUCLEOTIDE SEQUENCE</scope>
    <source>
        <strain evidence="1">A2M4</strain>
    </source>
</reference>
<dbReference type="EMBL" id="CP100390">
    <property type="protein sequence ID" value="UZE95033.1"/>
    <property type="molecule type" value="Genomic_DNA"/>
</dbReference>
<dbReference type="Pfam" id="PF13689">
    <property type="entry name" value="DUF4154"/>
    <property type="match status" value="1"/>
</dbReference>
<proteinExistence type="predicted"/>
<protein>
    <submittedName>
        <fullName evidence="1">YfiR family protein</fullName>
    </submittedName>
</protein>
<dbReference type="Proteomes" id="UP001163739">
    <property type="component" value="Chromosome"/>
</dbReference>
<gene>
    <name evidence="1" type="ORF">NKI27_13265</name>
</gene>
<dbReference type="InterPro" id="IPR025293">
    <property type="entry name" value="YfiR/HmsC-like"/>
</dbReference>